<proteinExistence type="predicted"/>
<organism evidence="1 2">
    <name type="scientific">Mycobacterium angelicum</name>
    <dbReference type="NCBI Taxonomy" id="470074"/>
    <lineage>
        <taxon>Bacteria</taxon>
        <taxon>Bacillati</taxon>
        <taxon>Actinomycetota</taxon>
        <taxon>Actinomycetes</taxon>
        <taxon>Mycobacteriales</taxon>
        <taxon>Mycobacteriaceae</taxon>
        <taxon>Mycobacterium</taxon>
    </lineage>
</organism>
<evidence type="ECO:0000313" key="1">
    <source>
        <dbReference type="EMBL" id="ORA20775.1"/>
    </source>
</evidence>
<accession>A0A1W9ZSX2</accession>
<evidence type="ECO:0008006" key="3">
    <source>
        <dbReference type="Google" id="ProtNLM"/>
    </source>
</evidence>
<name>A0A1W9ZSX2_MYCAN</name>
<keyword evidence="2" id="KW-1185">Reference proteome</keyword>
<dbReference type="OrthoDB" id="4750034at2"/>
<evidence type="ECO:0000313" key="2">
    <source>
        <dbReference type="Proteomes" id="UP000192284"/>
    </source>
</evidence>
<dbReference type="EMBL" id="MVHE01000020">
    <property type="protein sequence ID" value="ORA20775.1"/>
    <property type="molecule type" value="Genomic_DNA"/>
</dbReference>
<dbReference type="Proteomes" id="UP000192284">
    <property type="component" value="Unassembled WGS sequence"/>
</dbReference>
<dbReference type="RefSeq" id="WP_083113780.1">
    <property type="nucleotide sequence ID" value="NZ_JACKTS010000031.1"/>
</dbReference>
<reference evidence="1 2" key="1">
    <citation type="submission" date="2017-02" db="EMBL/GenBank/DDBJ databases">
        <title>The new phylogeny of genus Mycobacterium.</title>
        <authorList>
            <person name="Tortoli E."/>
            <person name="Trovato A."/>
            <person name="Cirillo D.M."/>
        </authorList>
    </citation>
    <scope>NUCLEOTIDE SEQUENCE [LARGE SCALE GENOMIC DNA]</scope>
    <source>
        <strain evidence="1 2">DSM 45057</strain>
    </source>
</reference>
<protein>
    <recommendedName>
        <fullName evidence="3">PE family protein</fullName>
    </recommendedName>
</protein>
<comment type="caution">
    <text evidence="1">The sequence shown here is derived from an EMBL/GenBank/DDBJ whole genome shotgun (WGS) entry which is preliminary data.</text>
</comment>
<sequence>MGQDAVQVVRAELEATAGQWETLTSQLADAAPSPGQPFQATTAAVDGINAALGVAAAAFTARTKATAAGMTTAAAGYTSQEATSVGALAAVTPVTEV</sequence>
<gene>
    <name evidence="1" type="ORF">BST12_14335</name>
</gene>
<dbReference type="AlphaFoldDB" id="A0A1W9ZSX2"/>